<comment type="caution">
    <text evidence="2">The sequence shown here is derived from an EMBL/GenBank/DDBJ whole genome shotgun (WGS) entry which is preliminary data.</text>
</comment>
<dbReference type="SUPFAM" id="SSF48452">
    <property type="entry name" value="TPR-like"/>
    <property type="match status" value="1"/>
</dbReference>
<name>A0A3N4Q806_9BACT</name>
<proteinExistence type="predicted"/>
<accession>A0A3N4Q806</accession>
<keyword evidence="1" id="KW-0472">Membrane</keyword>
<evidence type="ECO:0000256" key="1">
    <source>
        <dbReference type="SAM" id="Phobius"/>
    </source>
</evidence>
<feature type="transmembrane region" description="Helical" evidence="1">
    <location>
        <begin position="65"/>
        <end position="84"/>
    </location>
</feature>
<dbReference type="Proteomes" id="UP000278351">
    <property type="component" value="Unassembled WGS sequence"/>
</dbReference>
<dbReference type="AlphaFoldDB" id="A0A3N4Q806"/>
<reference evidence="2 3" key="1">
    <citation type="submission" date="2018-11" db="EMBL/GenBank/DDBJ databases">
        <title>Chitinophaga lutea sp.nov., isolate from arsenic contaminated soil.</title>
        <authorList>
            <person name="Zong Y."/>
        </authorList>
    </citation>
    <scope>NUCLEOTIDE SEQUENCE [LARGE SCALE GENOMIC DNA]</scope>
    <source>
        <strain evidence="2 3">ZY74</strain>
    </source>
</reference>
<dbReference type="EMBL" id="RPDH01000001">
    <property type="protein sequence ID" value="RPE13681.1"/>
    <property type="molecule type" value="Genomic_DNA"/>
</dbReference>
<gene>
    <name evidence="2" type="ORF">EGT74_09260</name>
</gene>
<sequence>MRSGRNHTNVAHGGNKKAFSLTEFIPMPSSPLCTHCELQPPESGYLNDLCADCRKSLSRYPITGWVKWLAAGVAVLFVISLFNLPKVFNANIRFKKANRLLEEHKYISAENALREITAAYPQDFKSAAKLAVAAYHNQHFMVMDSVLEKWVGKHVEEQELVSELNSLPDIAGYYMIQDERLQRSIDSAATVKERIAVLKKYHLQHQSDLPVMFHLASEYFNDSSYAATVALCEEIKMENPEAAMLYPLQAAAYREQREYQKAIDVCNQLLAIHAESIPALAAQSKVLLKWKKDNEALARAQQAYALDPHHIWSLEAMALTAHFTGNAKLRDDMIAELKSFNDSSTVALLRNIINGNIQYRN</sequence>
<dbReference type="InterPro" id="IPR011990">
    <property type="entry name" value="TPR-like_helical_dom_sf"/>
</dbReference>
<dbReference type="Gene3D" id="1.25.40.10">
    <property type="entry name" value="Tetratricopeptide repeat domain"/>
    <property type="match status" value="1"/>
</dbReference>
<organism evidence="2 3">
    <name type="scientific">Chitinophaga lutea</name>
    <dbReference type="NCBI Taxonomy" id="2488634"/>
    <lineage>
        <taxon>Bacteria</taxon>
        <taxon>Pseudomonadati</taxon>
        <taxon>Bacteroidota</taxon>
        <taxon>Chitinophagia</taxon>
        <taxon>Chitinophagales</taxon>
        <taxon>Chitinophagaceae</taxon>
        <taxon>Chitinophaga</taxon>
    </lineage>
</organism>
<evidence type="ECO:0000313" key="3">
    <source>
        <dbReference type="Proteomes" id="UP000278351"/>
    </source>
</evidence>
<evidence type="ECO:0000313" key="2">
    <source>
        <dbReference type="EMBL" id="RPE13681.1"/>
    </source>
</evidence>
<keyword evidence="1" id="KW-1133">Transmembrane helix</keyword>
<keyword evidence="1" id="KW-0812">Transmembrane</keyword>
<keyword evidence="3" id="KW-1185">Reference proteome</keyword>
<protein>
    <submittedName>
        <fullName evidence="2">Uncharacterized protein</fullName>
    </submittedName>
</protein>